<dbReference type="Pfam" id="PF03801">
    <property type="entry name" value="Ndc80_HEC"/>
    <property type="match status" value="1"/>
</dbReference>
<dbReference type="Proteomes" id="UP000774326">
    <property type="component" value="Unassembled WGS sequence"/>
</dbReference>
<evidence type="ECO:0000256" key="1">
    <source>
        <dbReference type="ARBA" id="ARBA00007050"/>
    </source>
</evidence>
<feature type="compositionally biased region" description="Low complexity" evidence="12">
    <location>
        <begin position="33"/>
        <end position="67"/>
    </location>
</feature>
<keyword evidence="5 10" id="KW-0995">Kinetochore</keyword>
<evidence type="ECO:0000256" key="4">
    <source>
        <dbReference type="ARBA" id="ARBA00022776"/>
    </source>
</evidence>
<comment type="function">
    <text evidence="10">Acts as a component of the essential kinetochore-associated NDC80 complex, which is required for chromosome segregation and spindle checkpoint activity.</text>
</comment>
<dbReference type="GO" id="GO:0051301">
    <property type="term" value="P:cell division"/>
    <property type="evidence" value="ECO:0007669"/>
    <property type="project" value="UniProtKB-UniRule"/>
</dbReference>
<keyword evidence="4 10" id="KW-0498">Mitosis</keyword>
<evidence type="ECO:0000256" key="9">
    <source>
        <dbReference type="ARBA" id="ARBA00023328"/>
    </source>
</evidence>
<dbReference type="GO" id="GO:0005634">
    <property type="term" value="C:nucleus"/>
    <property type="evidence" value="ECO:0007669"/>
    <property type="project" value="UniProtKB-SubCell"/>
</dbReference>
<reference evidence="14" key="2">
    <citation type="submission" date="2021-01" db="EMBL/GenBank/DDBJ databases">
        <authorList>
            <person name="Schikora-Tamarit M.A."/>
        </authorList>
    </citation>
    <scope>NUCLEOTIDE SEQUENCE</scope>
    <source>
        <strain evidence="14">CBS2887</strain>
    </source>
</reference>
<sequence length="707" mass="82008">MSQEHYYNSNSRLARRESTRLASTRDSDIHRLNNNNSNSNNNNHGTAIQPSSTISKRSSRISAARQSLTGATRISLTNPTSETVNRRKSTIGLTDLIQQSVARTNTRKSLIPTVTTTNPNSMTPIPSRTNKRTSSFGLNAMMQSQAQRDPRPLRDRNYQQNIQQEILHYLNASNFEHEMKHAISSKSLRNPTQRDFVLMFQFLMKEIDPSYRFVKSVELEVYSALKLIKYPYLETVSRSQISAVGGQNWPVFLGIIHYLVGCCTDLKAEMDMIDNLVDLGLDQEEDADEAEVEDEDDKIFAQNAMIFRDYLDSAYELFMNEEDDFDALQEEMSQRYAALVEDHKAKIQEFEKEGRDLLVKYQDAQKEMDTIEFLERKKTSLTDDLEKLRVYIASLTNRKQKWAEVLRKMKEEKTRVMNQIETFDKEKEEIFKSLENQGVSPTEIDQILIERERTSKAIDECVTIREEQLKLFNLKQTTAEQLYGQLQELLKSYNQSIYTISASVPEHDYTVFQLKLDNLLTSDRVGLKTDVLLPSERTQQIQTRTQEIQTQLKEKLRAVDEQTMTLQEQNELLWEKLGSLDDQMDQLEIRKQKLGTEIVILNDNLANDTTSYNAEIERYQQEIKDLETHLTNTMTISTENVNLIDKEYVLEKARMEREIRELQQSVNYNVMSLLQFKGGIEAHADSLMELVEEEMNLQVKEMESADL</sequence>
<evidence type="ECO:0000256" key="10">
    <source>
        <dbReference type="RuleBase" id="RU368072"/>
    </source>
</evidence>
<dbReference type="OrthoDB" id="7459479at2759"/>
<gene>
    <name evidence="14" type="ORF">WICPIJ_000445</name>
</gene>
<comment type="subcellular location">
    <subcellularLocation>
        <location evidence="10">Chromosome</location>
        <location evidence="10">Centromere</location>
        <location evidence="10">Kinetochore</location>
    </subcellularLocation>
    <subcellularLocation>
        <location evidence="10">Nucleus</location>
    </subcellularLocation>
</comment>
<feature type="coiled-coil region" evidence="11">
    <location>
        <begin position="577"/>
        <end position="665"/>
    </location>
</feature>
<feature type="region of interest" description="Disordered" evidence="12">
    <location>
        <begin position="1"/>
        <end position="85"/>
    </location>
</feature>
<dbReference type="PANTHER" id="PTHR10643:SF2">
    <property type="entry name" value="KINETOCHORE PROTEIN NDC80 HOMOLOG"/>
    <property type="match status" value="1"/>
</dbReference>
<feature type="domain" description="Kinetochore protein Ndc80 CH" evidence="13">
    <location>
        <begin position="130"/>
        <end position="264"/>
    </location>
</feature>
<keyword evidence="9 10" id="KW-0137">Centromere</keyword>
<dbReference type="EMBL" id="JAEUBG010000270">
    <property type="protein sequence ID" value="KAH3688564.1"/>
    <property type="molecule type" value="Genomic_DNA"/>
</dbReference>
<dbReference type="FunFam" id="1.10.418.30:FF:000001">
    <property type="entry name" value="Probable kinetochore protein ndc80"/>
    <property type="match status" value="1"/>
</dbReference>
<keyword evidence="15" id="KW-1185">Reference proteome</keyword>
<feature type="coiled-coil region" evidence="11">
    <location>
        <begin position="333"/>
        <end position="426"/>
    </location>
</feature>
<evidence type="ECO:0000259" key="13">
    <source>
        <dbReference type="Pfam" id="PF03801"/>
    </source>
</evidence>
<evidence type="ECO:0000256" key="5">
    <source>
        <dbReference type="ARBA" id="ARBA00022838"/>
    </source>
</evidence>
<protein>
    <recommendedName>
        <fullName evidence="10">Kinetochore protein NDC80</fullName>
    </recommendedName>
</protein>
<dbReference type="GO" id="GO:0051315">
    <property type="term" value="P:attachment of mitotic spindle microtubules to kinetochore"/>
    <property type="evidence" value="ECO:0007669"/>
    <property type="project" value="UniProtKB-UniRule"/>
</dbReference>
<feature type="compositionally biased region" description="Polar residues" evidence="12">
    <location>
        <begin position="1"/>
        <end position="12"/>
    </location>
</feature>
<evidence type="ECO:0000313" key="15">
    <source>
        <dbReference type="Proteomes" id="UP000774326"/>
    </source>
</evidence>
<reference evidence="14" key="1">
    <citation type="journal article" date="2021" name="Open Biol.">
        <title>Shared evolutionary footprints suggest mitochondrial oxidative damage underlies multiple complex I losses in fungi.</title>
        <authorList>
            <person name="Schikora-Tamarit M.A."/>
            <person name="Marcet-Houben M."/>
            <person name="Nosek J."/>
            <person name="Gabaldon T."/>
        </authorList>
    </citation>
    <scope>NUCLEOTIDE SEQUENCE</scope>
    <source>
        <strain evidence="14">CBS2887</strain>
    </source>
</reference>
<evidence type="ECO:0000256" key="7">
    <source>
        <dbReference type="ARBA" id="ARBA00023242"/>
    </source>
</evidence>
<accession>A0A9P8TS12</accession>
<evidence type="ECO:0000256" key="3">
    <source>
        <dbReference type="ARBA" id="ARBA00022618"/>
    </source>
</evidence>
<organism evidence="14 15">
    <name type="scientific">Wickerhamomyces pijperi</name>
    <name type="common">Yeast</name>
    <name type="synonym">Pichia pijperi</name>
    <dbReference type="NCBI Taxonomy" id="599730"/>
    <lineage>
        <taxon>Eukaryota</taxon>
        <taxon>Fungi</taxon>
        <taxon>Dikarya</taxon>
        <taxon>Ascomycota</taxon>
        <taxon>Saccharomycotina</taxon>
        <taxon>Saccharomycetes</taxon>
        <taxon>Phaffomycetales</taxon>
        <taxon>Wickerhamomycetaceae</taxon>
        <taxon>Wickerhamomyces</taxon>
    </lineage>
</organism>
<evidence type="ECO:0000313" key="14">
    <source>
        <dbReference type="EMBL" id="KAH3688564.1"/>
    </source>
</evidence>
<comment type="caution">
    <text evidence="14">The sequence shown here is derived from an EMBL/GenBank/DDBJ whole genome shotgun (WGS) entry which is preliminary data.</text>
</comment>
<evidence type="ECO:0000256" key="8">
    <source>
        <dbReference type="ARBA" id="ARBA00023306"/>
    </source>
</evidence>
<comment type="subunit">
    <text evidence="10">Component of the NDC80 complex.</text>
</comment>
<dbReference type="Gene3D" id="1.10.418.30">
    <property type="entry name" value="Ncd80 complex, Ncd80 subunit"/>
    <property type="match status" value="1"/>
</dbReference>
<dbReference type="PANTHER" id="PTHR10643">
    <property type="entry name" value="KINETOCHORE PROTEIN NDC80"/>
    <property type="match status" value="1"/>
</dbReference>
<feature type="compositionally biased region" description="Polar residues" evidence="12">
    <location>
        <begin position="68"/>
        <end position="83"/>
    </location>
</feature>
<evidence type="ECO:0000256" key="6">
    <source>
        <dbReference type="ARBA" id="ARBA00023054"/>
    </source>
</evidence>
<proteinExistence type="inferred from homology"/>
<keyword evidence="8 10" id="KW-0131">Cell cycle</keyword>
<dbReference type="GO" id="GO:0031262">
    <property type="term" value="C:Ndc80 complex"/>
    <property type="evidence" value="ECO:0007669"/>
    <property type="project" value="UniProtKB-UniRule"/>
</dbReference>
<keyword evidence="7 10" id="KW-0539">Nucleus</keyword>
<dbReference type="InterPro" id="IPR005550">
    <property type="entry name" value="Kinetochore_Ndc80"/>
</dbReference>
<dbReference type="AlphaFoldDB" id="A0A9P8TS12"/>
<comment type="similarity">
    <text evidence="1 10">Belongs to the NDC80/HEC1 family.</text>
</comment>
<dbReference type="InterPro" id="IPR055260">
    <property type="entry name" value="Ndc80_CH"/>
</dbReference>
<keyword evidence="2 10" id="KW-0158">Chromosome</keyword>
<keyword evidence="3 10" id="KW-0132">Cell division</keyword>
<feature type="compositionally biased region" description="Basic and acidic residues" evidence="12">
    <location>
        <begin position="14"/>
        <end position="31"/>
    </location>
</feature>
<dbReference type="InterPro" id="IPR038273">
    <property type="entry name" value="Ndc80_sf"/>
</dbReference>
<evidence type="ECO:0000256" key="11">
    <source>
        <dbReference type="SAM" id="Coils"/>
    </source>
</evidence>
<name>A0A9P8TS12_WICPI</name>
<keyword evidence="6 11" id="KW-0175">Coiled coil</keyword>
<evidence type="ECO:0000256" key="2">
    <source>
        <dbReference type="ARBA" id="ARBA00022454"/>
    </source>
</evidence>
<evidence type="ECO:0000256" key="12">
    <source>
        <dbReference type="SAM" id="MobiDB-lite"/>
    </source>
</evidence>